<protein>
    <submittedName>
        <fullName evidence="5">4Fe-4S ferredoxin</fullName>
    </submittedName>
</protein>
<evidence type="ECO:0000259" key="4">
    <source>
        <dbReference type="PROSITE" id="PS51379"/>
    </source>
</evidence>
<dbReference type="PROSITE" id="PS51379">
    <property type="entry name" value="4FE4S_FER_2"/>
    <property type="match status" value="2"/>
</dbReference>
<reference evidence="5" key="1">
    <citation type="journal article" date="2020" name="mSystems">
        <title>Genome- and Community-Level Interaction Insights into Carbon Utilization and Element Cycling Functions of Hydrothermarchaeota in Hydrothermal Sediment.</title>
        <authorList>
            <person name="Zhou Z."/>
            <person name="Liu Y."/>
            <person name="Xu W."/>
            <person name="Pan J."/>
            <person name="Luo Z.H."/>
            <person name="Li M."/>
        </authorList>
    </citation>
    <scope>NUCLEOTIDE SEQUENCE [LARGE SCALE GENOMIC DNA]</scope>
    <source>
        <strain evidence="5">HyVt-483</strain>
    </source>
</reference>
<evidence type="ECO:0000256" key="2">
    <source>
        <dbReference type="ARBA" id="ARBA00023004"/>
    </source>
</evidence>
<dbReference type="SUPFAM" id="SSF54862">
    <property type="entry name" value="4Fe-4S ferredoxins"/>
    <property type="match status" value="1"/>
</dbReference>
<dbReference type="PANTHER" id="PTHR42895:SF1">
    <property type="entry name" value="IRON-SULFUR CLUSTER PROTEIN"/>
    <property type="match status" value="1"/>
</dbReference>
<feature type="domain" description="4Fe-4S ferredoxin-type" evidence="4">
    <location>
        <begin position="7"/>
        <end position="36"/>
    </location>
</feature>
<sequence>MPKTLRKIIEIDEELCDGCGQCVTACEEGAIQIIDGKARLVAEKLCDGLGACIGECPRGALRIVEREAEPFDHRAVEEHLQRLREETPSLGLACGCPGSQVQEFSAASGPAVSGDIPSALTQWPVQIRLIPPTAPFLRGADLLVAADCVPVAYPALHTRLLPGKKILIGCPKFDPAEEYVARLSEIFRQAQPRSVTLAIMEVPCCRGMAMILTEARRVAGTDLPIRTLVISSRGEIIREEEL</sequence>
<accession>A0A7C3CG23</accession>
<gene>
    <name evidence="5" type="ORF">ENJ40_05250</name>
</gene>
<dbReference type="Proteomes" id="UP000886043">
    <property type="component" value="Unassembled WGS sequence"/>
</dbReference>
<dbReference type="InterPro" id="IPR017896">
    <property type="entry name" value="4Fe4S_Fe-S-bd"/>
</dbReference>
<evidence type="ECO:0000256" key="1">
    <source>
        <dbReference type="ARBA" id="ARBA00022723"/>
    </source>
</evidence>
<evidence type="ECO:0000256" key="3">
    <source>
        <dbReference type="ARBA" id="ARBA00023014"/>
    </source>
</evidence>
<keyword evidence="3" id="KW-0411">Iron-sulfur</keyword>
<keyword evidence="2" id="KW-0408">Iron</keyword>
<dbReference type="GO" id="GO:0051536">
    <property type="term" value="F:iron-sulfur cluster binding"/>
    <property type="evidence" value="ECO:0007669"/>
    <property type="project" value="UniProtKB-KW"/>
</dbReference>
<dbReference type="GO" id="GO:0046872">
    <property type="term" value="F:metal ion binding"/>
    <property type="evidence" value="ECO:0007669"/>
    <property type="project" value="UniProtKB-KW"/>
</dbReference>
<dbReference type="EMBL" id="DRMH01000070">
    <property type="protein sequence ID" value="HFC97847.1"/>
    <property type="molecule type" value="Genomic_DNA"/>
</dbReference>
<feature type="domain" description="4Fe-4S ferredoxin-type" evidence="4">
    <location>
        <begin position="37"/>
        <end position="66"/>
    </location>
</feature>
<dbReference type="InterPro" id="IPR017900">
    <property type="entry name" value="4Fe4S_Fe_S_CS"/>
</dbReference>
<dbReference type="AlphaFoldDB" id="A0A7C3CG23"/>
<comment type="caution">
    <text evidence="5">The sequence shown here is derived from an EMBL/GenBank/DDBJ whole genome shotgun (WGS) entry which is preliminary data.</text>
</comment>
<dbReference type="PANTHER" id="PTHR42895">
    <property type="entry name" value="IRON-SULFUR CLUSTER-BINDING PROTEIN-RELATED"/>
    <property type="match status" value="1"/>
</dbReference>
<keyword evidence="1" id="KW-0479">Metal-binding</keyword>
<dbReference type="Gene3D" id="3.30.70.20">
    <property type="match status" value="1"/>
</dbReference>
<dbReference type="Pfam" id="PF12837">
    <property type="entry name" value="Fer4_6"/>
    <property type="match status" value="1"/>
</dbReference>
<proteinExistence type="predicted"/>
<evidence type="ECO:0000313" key="5">
    <source>
        <dbReference type="EMBL" id="HFC97847.1"/>
    </source>
</evidence>
<name>A0A7C3CG23_9BACT</name>
<dbReference type="InterPro" id="IPR052911">
    <property type="entry name" value="Corrinoid_activation_enz"/>
</dbReference>
<dbReference type="PROSITE" id="PS00198">
    <property type="entry name" value="4FE4S_FER_1"/>
    <property type="match status" value="1"/>
</dbReference>
<organism evidence="5">
    <name type="scientific">Thermosulfurimonas dismutans</name>
    <dbReference type="NCBI Taxonomy" id="999894"/>
    <lineage>
        <taxon>Bacteria</taxon>
        <taxon>Pseudomonadati</taxon>
        <taxon>Thermodesulfobacteriota</taxon>
        <taxon>Thermodesulfobacteria</taxon>
        <taxon>Thermodesulfobacteriales</taxon>
        <taxon>Thermodesulfobacteriaceae</taxon>
        <taxon>Thermosulfurimonas</taxon>
    </lineage>
</organism>